<comment type="caution">
    <text evidence="1">The sequence shown here is derived from an EMBL/GenBank/DDBJ whole genome shotgun (WGS) entry which is preliminary data.</text>
</comment>
<reference evidence="1 2" key="1">
    <citation type="journal article" date="2015" name="Nature">
        <title>rRNA introns, odd ribosomes, and small enigmatic genomes across a large radiation of phyla.</title>
        <authorList>
            <person name="Brown C.T."/>
            <person name="Hug L.A."/>
            <person name="Thomas B.C."/>
            <person name="Sharon I."/>
            <person name="Castelle C.J."/>
            <person name="Singh A."/>
            <person name="Wilkins M.J."/>
            <person name="Williams K.H."/>
            <person name="Banfield J.F."/>
        </authorList>
    </citation>
    <scope>NUCLEOTIDE SEQUENCE [LARGE SCALE GENOMIC DNA]</scope>
</reference>
<protein>
    <submittedName>
        <fullName evidence="1">Uncharacterized protein</fullName>
    </submittedName>
</protein>
<sequence>MAEEDLNRLYKALEEFENDDSSSTQTQLELAKEGSGDFRSEWKRKTWEKFGGGVFVTPSGKYHLELNKDGSTKRLQRID</sequence>
<dbReference type="EMBL" id="LBOZ01000013">
    <property type="protein sequence ID" value="KKP46226.1"/>
    <property type="molecule type" value="Genomic_DNA"/>
</dbReference>
<organism evidence="1 2">
    <name type="scientific">Candidatus Woesebacteria bacterium GW2011_GWA2_33_28</name>
    <dbReference type="NCBI Taxonomy" id="1618561"/>
    <lineage>
        <taxon>Bacteria</taxon>
        <taxon>Candidatus Woeseibacteriota</taxon>
    </lineage>
</organism>
<evidence type="ECO:0000313" key="2">
    <source>
        <dbReference type="Proteomes" id="UP000033995"/>
    </source>
</evidence>
<evidence type="ECO:0000313" key="1">
    <source>
        <dbReference type="EMBL" id="KKP46226.1"/>
    </source>
</evidence>
<dbReference type="AlphaFoldDB" id="A0A0G0A4Y4"/>
<accession>A0A0G0A4Y4</accession>
<name>A0A0G0A4Y4_9BACT</name>
<proteinExistence type="predicted"/>
<gene>
    <name evidence="1" type="ORF">UR38_C0013G0011</name>
</gene>
<dbReference type="Proteomes" id="UP000033995">
    <property type="component" value="Unassembled WGS sequence"/>
</dbReference>